<evidence type="ECO:0000313" key="4">
    <source>
        <dbReference type="Proteomes" id="UP000591131"/>
    </source>
</evidence>
<dbReference type="InterPro" id="IPR001950">
    <property type="entry name" value="SUI1"/>
</dbReference>
<dbReference type="InterPro" id="IPR036877">
    <property type="entry name" value="SUI1_dom_sf"/>
</dbReference>
<dbReference type="OrthoDB" id="439458at2759"/>
<accession>A0A7J6KRU9</accession>
<sequence>KKKLPICGYEVECTKKGGAPIKVEKRNKGKKVTIISNINGDNRKLLTHLKTILGVGGTTQGNTSIELQGDHVNQVIVELKRLQAIKGLRQDGEEDNNKKKDEITVIHNKTGYEDFLKETSKGGKSDCHDVDLSDVFDGYDNFYSDKEQPKGQQLQSSTATNSSSSSEGKEGMTDDELNKAYHNLGMAAETGPAIFDFDEEKARRQEKLIEKQEELKKNNLIAREARLAEIEEEDRKHKEKMRWEQKEREKRIIARYELEQKRKAQWRRTIEKSAGAKELAARQVHFRWRRQLDFDTSKMETVEAGRKKRVMVVLDKDGSNDPTLNGSNDKLTPEALEALYQFVSMFDGVETVTELSNAVVATFHTPQQAQHCIDISQDNAEIQVTRAATAAVTEGLNVRKVNPTIAAKRYGKIVKNNEVARRNAKDKEIFDELCDDN</sequence>
<evidence type="ECO:0000256" key="1">
    <source>
        <dbReference type="SAM" id="MobiDB-lite"/>
    </source>
</evidence>
<proteinExistence type="predicted"/>
<gene>
    <name evidence="3" type="ORF">FOL47_001605</name>
</gene>
<feature type="non-terminal residue" evidence="3">
    <location>
        <position position="1"/>
    </location>
</feature>
<dbReference type="Gene3D" id="3.30.780.10">
    <property type="entry name" value="SUI1-like domain"/>
    <property type="match status" value="1"/>
</dbReference>
<dbReference type="EMBL" id="JAAPAO010001391">
    <property type="protein sequence ID" value="KAF4649908.1"/>
    <property type="molecule type" value="Genomic_DNA"/>
</dbReference>
<dbReference type="SUPFAM" id="SSF55159">
    <property type="entry name" value="eIF1-like"/>
    <property type="match status" value="1"/>
</dbReference>
<feature type="domain" description="SUI1" evidence="2">
    <location>
        <begin position="19"/>
        <end position="83"/>
    </location>
</feature>
<dbReference type="PROSITE" id="PS50296">
    <property type="entry name" value="SUI1"/>
    <property type="match status" value="1"/>
</dbReference>
<dbReference type="Proteomes" id="UP000591131">
    <property type="component" value="Unassembled WGS sequence"/>
</dbReference>
<dbReference type="GO" id="GO:0003743">
    <property type="term" value="F:translation initiation factor activity"/>
    <property type="evidence" value="ECO:0007669"/>
    <property type="project" value="InterPro"/>
</dbReference>
<name>A0A7J6KRU9_PERCH</name>
<feature type="compositionally biased region" description="Low complexity" evidence="1">
    <location>
        <begin position="156"/>
        <end position="166"/>
    </location>
</feature>
<evidence type="ECO:0000259" key="2">
    <source>
        <dbReference type="PROSITE" id="PS50296"/>
    </source>
</evidence>
<feature type="region of interest" description="Disordered" evidence="1">
    <location>
        <begin position="141"/>
        <end position="173"/>
    </location>
</feature>
<dbReference type="AlphaFoldDB" id="A0A7J6KRU9"/>
<organism evidence="3 4">
    <name type="scientific">Perkinsus chesapeaki</name>
    <name type="common">Clam parasite</name>
    <name type="synonym">Perkinsus andrewsi</name>
    <dbReference type="NCBI Taxonomy" id="330153"/>
    <lineage>
        <taxon>Eukaryota</taxon>
        <taxon>Sar</taxon>
        <taxon>Alveolata</taxon>
        <taxon>Perkinsozoa</taxon>
        <taxon>Perkinsea</taxon>
        <taxon>Perkinsida</taxon>
        <taxon>Perkinsidae</taxon>
        <taxon>Perkinsus</taxon>
    </lineage>
</organism>
<reference evidence="3 4" key="1">
    <citation type="submission" date="2020-04" db="EMBL/GenBank/DDBJ databases">
        <title>Perkinsus chesapeaki whole genome sequence.</title>
        <authorList>
            <person name="Bogema D.R."/>
        </authorList>
    </citation>
    <scope>NUCLEOTIDE SEQUENCE [LARGE SCALE GENOMIC DNA]</scope>
    <source>
        <strain evidence="3">ATCC PRA-425</strain>
    </source>
</reference>
<evidence type="ECO:0000313" key="3">
    <source>
        <dbReference type="EMBL" id="KAF4649908.1"/>
    </source>
</evidence>
<dbReference type="Pfam" id="PF01253">
    <property type="entry name" value="SUI1"/>
    <property type="match status" value="1"/>
</dbReference>
<feature type="non-terminal residue" evidence="3">
    <location>
        <position position="437"/>
    </location>
</feature>
<comment type="caution">
    <text evidence="3">The sequence shown here is derived from an EMBL/GenBank/DDBJ whole genome shotgun (WGS) entry which is preliminary data.</text>
</comment>
<keyword evidence="4" id="KW-1185">Reference proteome</keyword>
<protein>
    <recommendedName>
        <fullName evidence="2">SUI1 domain-containing protein</fullName>
    </recommendedName>
</protein>